<protein>
    <submittedName>
        <fullName evidence="1">Uncharacterized protein</fullName>
    </submittedName>
</protein>
<reference evidence="1" key="2">
    <citation type="submission" date="2024-06" db="EMBL/GenBank/DDBJ databases">
        <authorList>
            <person name="Petrova K.O."/>
            <person name="Toshchakov S.V."/>
            <person name="Boltjanskaja Y.V."/>
            <person name="Kevbrin V.V."/>
        </authorList>
    </citation>
    <scope>NUCLEOTIDE SEQUENCE</scope>
    <source>
        <strain evidence="1">Z-710</strain>
    </source>
</reference>
<accession>A0AAU8HPY4</accession>
<organism evidence="1">
    <name type="scientific">Proteinivorax hydrogeniformans</name>
    <dbReference type="NCBI Taxonomy" id="1826727"/>
    <lineage>
        <taxon>Bacteria</taxon>
        <taxon>Bacillati</taxon>
        <taxon>Bacillota</taxon>
        <taxon>Clostridia</taxon>
        <taxon>Eubacteriales</taxon>
        <taxon>Proteinivoracaceae</taxon>
        <taxon>Proteinivorax</taxon>
    </lineage>
</organism>
<dbReference type="EMBL" id="CP159485">
    <property type="protein sequence ID" value="XCI27683.1"/>
    <property type="molecule type" value="Genomic_DNA"/>
</dbReference>
<dbReference type="RefSeq" id="WP_353892260.1">
    <property type="nucleotide sequence ID" value="NZ_CP159485.1"/>
</dbReference>
<name>A0AAU8HPY4_9FIRM</name>
<proteinExistence type="predicted"/>
<gene>
    <name evidence="1" type="ORF">PRVXH_001592</name>
</gene>
<reference evidence="1" key="1">
    <citation type="journal article" date="2018" name="Antonie Van Leeuwenhoek">
        <title>Proteinivorax hydrogeniformans sp. nov., an anaerobic, haloalkaliphilic bacterium fermenting proteinaceous compounds with high hydrogen production.</title>
        <authorList>
            <person name="Boltyanskaya Y."/>
            <person name="Detkova E."/>
            <person name="Pimenov N."/>
            <person name="Kevbrin V."/>
        </authorList>
    </citation>
    <scope>NUCLEOTIDE SEQUENCE</scope>
    <source>
        <strain evidence="1">Z-710</strain>
    </source>
</reference>
<sequence length="322" mass="37858">MEVAWEETKIETIDDLMPLLMKHEKWKEVNLYVFNEIFCNCNHDVAKVKDFLLLSDFYELVENNFVAISESEKDVKMILSMFGLTLFRLGEDILNSIKLSDLLKRDNREKLAVAEVSFRSSLICDPFIIQSYKGAILCAVLFDDQKYIDSYKNEFKRHIEKSKVEQLGSLSYLQRAYLEENEEQREVKTIIYKLINYPHHIHKAIKILDEIKERFSEYSYAFELVNNQVDDLIRERLSEYIDMINNGTDTRMWIYGLVSNIAGDYAESGRYHLHRGVLNPVGRDLLKIYDGTVDYLSDMKFICIKNAILQKKQIRKNIENIG</sequence>
<evidence type="ECO:0000313" key="1">
    <source>
        <dbReference type="EMBL" id="XCI27683.1"/>
    </source>
</evidence>
<dbReference type="AlphaFoldDB" id="A0AAU8HPY4"/>